<comment type="caution">
    <text evidence="1">The sequence shown here is derived from an EMBL/GenBank/DDBJ whole genome shotgun (WGS) entry which is preliminary data.</text>
</comment>
<protein>
    <submittedName>
        <fullName evidence="1">Uncharacterized protein</fullName>
    </submittedName>
</protein>
<evidence type="ECO:0000313" key="1">
    <source>
        <dbReference type="EMBL" id="KKR11862.1"/>
    </source>
</evidence>
<proteinExistence type="predicted"/>
<dbReference type="AlphaFoldDB" id="A0A0G0RDW2"/>
<dbReference type="EMBL" id="LBWP01000002">
    <property type="protein sequence ID" value="KKR11862.1"/>
    <property type="molecule type" value="Genomic_DNA"/>
</dbReference>
<reference evidence="1 2" key="1">
    <citation type="journal article" date="2015" name="Nature">
        <title>rRNA introns, odd ribosomes, and small enigmatic genomes across a large radiation of phyla.</title>
        <authorList>
            <person name="Brown C.T."/>
            <person name="Hug L.A."/>
            <person name="Thomas B.C."/>
            <person name="Sharon I."/>
            <person name="Castelle C.J."/>
            <person name="Singh A."/>
            <person name="Wilkins M.J."/>
            <person name="Williams K.H."/>
            <person name="Banfield J.F."/>
        </authorList>
    </citation>
    <scope>NUCLEOTIDE SEQUENCE [LARGE SCALE GENOMIC DNA]</scope>
</reference>
<sequence length="69" mass="7952">MKENCKTCGGKGVIDIAQTWHELTLWCPKCEREKFEHASEVYIKKYGIDNSKSLISLGNEMDVQNKMED</sequence>
<gene>
    <name evidence="1" type="ORF">UT39_C0002G0043</name>
</gene>
<name>A0A0G0RDW2_9BACT</name>
<accession>A0A0G0RDW2</accession>
<dbReference type="SUPFAM" id="SSF57938">
    <property type="entry name" value="DnaJ/Hsp40 cysteine-rich domain"/>
    <property type="match status" value="1"/>
</dbReference>
<dbReference type="InterPro" id="IPR036410">
    <property type="entry name" value="HSP_DnaJ_Cys-rich_dom_sf"/>
</dbReference>
<evidence type="ECO:0000313" key="2">
    <source>
        <dbReference type="Proteomes" id="UP000034246"/>
    </source>
</evidence>
<dbReference type="Proteomes" id="UP000034246">
    <property type="component" value="Unassembled WGS sequence"/>
</dbReference>
<organism evidence="1 2">
    <name type="scientific">Candidatus Woesebacteria bacterium GW2011_GWA1_39_21</name>
    <dbReference type="NCBI Taxonomy" id="1618550"/>
    <lineage>
        <taxon>Bacteria</taxon>
        <taxon>Candidatus Woeseibacteriota</taxon>
    </lineage>
</organism>